<evidence type="ECO:0000313" key="3">
    <source>
        <dbReference type="EMBL" id="RRT51745.1"/>
    </source>
</evidence>
<keyword evidence="2" id="KW-1133">Transmembrane helix</keyword>
<evidence type="ECO:0000256" key="2">
    <source>
        <dbReference type="SAM" id="Phobius"/>
    </source>
</evidence>
<sequence>MKPALPHRAPHLVSNERQPLPLVPPPTTKQPAAYAATVVGPGHLVGGSLLFLPYLCLRPPPLMLLRRQRGRGRRRRRRRQWVILLSAAAQGTIVPYRLGWSLVLVDGISVKRDMYGGMLSPAEGEGEISSS</sequence>
<gene>
    <name evidence="3" type="ORF">B296_00019238</name>
</gene>
<feature type="region of interest" description="Disordered" evidence="1">
    <location>
        <begin position="1"/>
        <end position="22"/>
    </location>
</feature>
<name>A0A426YJ37_ENSVE</name>
<comment type="caution">
    <text evidence="3">The sequence shown here is derived from an EMBL/GenBank/DDBJ whole genome shotgun (WGS) entry which is preliminary data.</text>
</comment>
<accession>A0A426YJ37</accession>
<dbReference type="AlphaFoldDB" id="A0A426YJ37"/>
<dbReference type="EMBL" id="AMZH03012061">
    <property type="protein sequence ID" value="RRT51745.1"/>
    <property type="molecule type" value="Genomic_DNA"/>
</dbReference>
<keyword evidence="2" id="KW-0472">Membrane</keyword>
<proteinExistence type="predicted"/>
<dbReference type="Proteomes" id="UP000287651">
    <property type="component" value="Unassembled WGS sequence"/>
</dbReference>
<keyword evidence="2" id="KW-0812">Transmembrane</keyword>
<protein>
    <submittedName>
        <fullName evidence="3">Uncharacterized protein</fullName>
    </submittedName>
</protein>
<feature type="transmembrane region" description="Helical" evidence="2">
    <location>
        <begin position="32"/>
        <end position="57"/>
    </location>
</feature>
<organism evidence="3 4">
    <name type="scientific">Ensete ventricosum</name>
    <name type="common">Abyssinian banana</name>
    <name type="synonym">Musa ensete</name>
    <dbReference type="NCBI Taxonomy" id="4639"/>
    <lineage>
        <taxon>Eukaryota</taxon>
        <taxon>Viridiplantae</taxon>
        <taxon>Streptophyta</taxon>
        <taxon>Embryophyta</taxon>
        <taxon>Tracheophyta</taxon>
        <taxon>Spermatophyta</taxon>
        <taxon>Magnoliopsida</taxon>
        <taxon>Liliopsida</taxon>
        <taxon>Zingiberales</taxon>
        <taxon>Musaceae</taxon>
        <taxon>Ensete</taxon>
    </lineage>
</organism>
<reference evidence="3 4" key="1">
    <citation type="journal article" date="2014" name="Agronomy (Basel)">
        <title>A Draft Genome Sequence for Ensete ventricosum, the Drought-Tolerant Tree Against Hunger.</title>
        <authorList>
            <person name="Harrison J."/>
            <person name="Moore K.A."/>
            <person name="Paszkiewicz K."/>
            <person name="Jones T."/>
            <person name="Grant M."/>
            <person name="Ambacheew D."/>
            <person name="Muzemil S."/>
            <person name="Studholme D.J."/>
        </authorList>
    </citation>
    <scope>NUCLEOTIDE SEQUENCE [LARGE SCALE GENOMIC DNA]</scope>
</reference>
<evidence type="ECO:0000313" key="4">
    <source>
        <dbReference type="Proteomes" id="UP000287651"/>
    </source>
</evidence>
<evidence type="ECO:0000256" key="1">
    <source>
        <dbReference type="SAM" id="MobiDB-lite"/>
    </source>
</evidence>
<feature type="transmembrane region" description="Helical" evidence="2">
    <location>
        <begin position="78"/>
        <end position="98"/>
    </location>
</feature>